<organism evidence="1 2">
    <name type="scientific">Senna tora</name>
    <dbReference type="NCBI Taxonomy" id="362788"/>
    <lineage>
        <taxon>Eukaryota</taxon>
        <taxon>Viridiplantae</taxon>
        <taxon>Streptophyta</taxon>
        <taxon>Embryophyta</taxon>
        <taxon>Tracheophyta</taxon>
        <taxon>Spermatophyta</taxon>
        <taxon>Magnoliopsida</taxon>
        <taxon>eudicotyledons</taxon>
        <taxon>Gunneridae</taxon>
        <taxon>Pentapetalae</taxon>
        <taxon>rosids</taxon>
        <taxon>fabids</taxon>
        <taxon>Fabales</taxon>
        <taxon>Fabaceae</taxon>
        <taxon>Caesalpinioideae</taxon>
        <taxon>Cassia clade</taxon>
        <taxon>Senna</taxon>
    </lineage>
</organism>
<gene>
    <name evidence="1" type="ORF">G2W53_012092</name>
</gene>
<reference evidence="1" key="1">
    <citation type="submission" date="2020-09" db="EMBL/GenBank/DDBJ databases">
        <title>Genome-Enabled Discovery of Anthraquinone Biosynthesis in Senna tora.</title>
        <authorList>
            <person name="Kang S.-H."/>
            <person name="Pandey R.P."/>
            <person name="Lee C.-M."/>
            <person name="Sim J.-S."/>
            <person name="Jeong J.-T."/>
            <person name="Choi B.-S."/>
            <person name="Jung M."/>
            <person name="Ginzburg D."/>
            <person name="Zhao K."/>
            <person name="Won S.Y."/>
            <person name="Oh T.-J."/>
            <person name="Yu Y."/>
            <person name="Kim N.-H."/>
            <person name="Lee O.R."/>
            <person name="Lee T.-H."/>
            <person name="Bashyal P."/>
            <person name="Kim T.-S."/>
            <person name="Lee W.-H."/>
            <person name="Kawkins C."/>
            <person name="Kim C.-K."/>
            <person name="Kim J.S."/>
            <person name="Ahn B.O."/>
            <person name="Rhee S.Y."/>
            <person name="Sohng J.K."/>
        </authorList>
    </citation>
    <scope>NUCLEOTIDE SEQUENCE</scope>
    <source>
        <tissue evidence="1">Leaf</tissue>
    </source>
</reference>
<proteinExistence type="predicted"/>
<dbReference type="Proteomes" id="UP000634136">
    <property type="component" value="Unassembled WGS sequence"/>
</dbReference>
<accession>A0A834WSH9</accession>
<protein>
    <submittedName>
        <fullName evidence="1">Uncharacterized protein</fullName>
    </submittedName>
</protein>
<comment type="caution">
    <text evidence="1">The sequence shown here is derived from an EMBL/GenBank/DDBJ whole genome shotgun (WGS) entry which is preliminary data.</text>
</comment>
<keyword evidence="2" id="KW-1185">Reference proteome</keyword>
<name>A0A834WSH9_9FABA</name>
<dbReference type="EMBL" id="JAAIUW010000005">
    <property type="protein sequence ID" value="KAF7829759.1"/>
    <property type="molecule type" value="Genomic_DNA"/>
</dbReference>
<dbReference type="AlphaFoldDB" id="A0A834WSH9"/>
<sequence length="49" mass="5700">MGSSKDLKRVDYGYRSYGYTISFGRKDGKPNEVSKLFLLTLQFYQQINS</sequence>
<evidence type="ECO:0000313" key="1">
    <source>
        <dbReference type="EMBL" id="KAF7829759.1"/>
    </source>
</evidence>
<evidence type="ECO:0000313" key="2">
    <source>
        <dbReference type="Proteomes" id="UP000634136"/>
    </source>
</evidence>